<keyword evidence="6 10" id="KW-0238">DNA-binding</keyword>
<dbReference type="FunFam" id="1.10.10.60:FF:000085">
    <property type="entry name" value="SIX homeobox 5"/>
    <property type="match status" value="1"/>
</dbReference>
<dbReference type="SMART" id="SM00389">
    <property type="entry name" value="HOX"/>
    <property type="match status" value="1"/>
</dbReference>
<dbReference type="GO" id="GO:0000978">
    <property type="term" value="F:RNA polymerase II cis-regulatory region sequence-specific DNA binding"/>
    <property type="evidence" value="ECO:0007669"/>
    <property type="project" value="TreeGrafter"/>
</dbReference>
<dbReference type="AlphaFoldDB" id="A0A060VMN3"/>
<dbReference type="GO" id="GO:0005737">
    <property type="term" value="C:cytoplasm"/>
    <property type="evidence" value="ECO:0007669"/>
    <property type="project" value="UniProtKB-SubCell"/>
</dbReference>
<dbReference type="GO" id="GO:0000981">
    <property type="term" value="F:DNA-binding transcription factor activity, RNA polymerase II-specific"/>
    <property type="evidence" value="ECO:0007669"/>
    <property type="project" value="InterPro"/>
</dbReference>
<evidence type="ECO:0000256" key="5">
    <source>
        <dbReference type="ARBA" id="ARBA00023015"/>
    </source>
</evidence>
<keyword evidence="8" id="KW-0804">Transcription</keyword>
<evidence type="ECO:0000256" key="8">
    <source>
        <dbReference type="ARBA" id="ARBA00023163"/>
    </source>
</evidence>
<evidence type="ECO:0000256" key="10">
    <source>
        <dbReference type="PROSITE-ProRule" id="PRU00108"/>
    </source>
</evidence>
<dbReference type="Proteomes" id="UP000193380">
    <property type="component" value="Chromosome 19"/>
</dbReference>
<evidence type="ECO:0000256" key="9">
    <source>
        <dbReference type="ARBA" id="ARBA00023242"/>
    </source>
</evidence>
<dbReference type="InterPro" id="IPR031701">
    <property type="entry name" value="SIX1_SD"/>
</dbReference>
<keyword evidence="9 10" id="KW-0539">Nucleus</keyword>
<dbReference type="Pfam" id="PF00046">
    <property type="entry name" value="Homeodomain"/>
    <property type="match status" value="1"/>
</dbReference>
<dbReference type="CDD" id="cd00086">
    <property type="entry name" value="homeodomain"/>
    <property type="match status" value="1"/>
</dbReference>
<organism evidence="14 15">
    <name type="scientific">Oncorhynchus mykiss</name>
    <name type="common">Rainbow trout</name>
    <name type="synonym">Salmo gairdneri</name>
    <dbReference type="NCBI Taxonomy" id="8022"/>
    <lineage>
        <taxon>Eukaryota</taxon>
        <taxon>Metazoa</taxon>
        <taxon>Chordata</taxon>
        <taxon>Craniata</taxon>
        <taxon>Vertebrata</taxon>
        <taxon>Euteleostomi</taxon>
        <taxon>Actinopterygii</taxon>
        <taxon>Neopterygii</taxon>
        <taxon>Teleostei</taxon>
        <taxon>Protacanthopterygii</taxon>
        <taxon>Salmoniformes</taxon>
        <taxon>Salmonidae</taxon>
        <taxon>Salmoninae</taxon>
        <taxon>Oncorhynchus</taxon>
    </lineage>
</organism>
<evidence type="ECO:0000256" key="7">
    <source>
        <dbReference type="ARBA" id="ARBA00023155"/>
    </source>
</evidence>
<dbReference type="InterPro" id="IPR001356">
    <property type="entry name" value="HD"/>
</dbReference>
<comment type="subcellular location">
    <subcellularLocation>
        <location evidence="2">Cytoplasm</location>
    </subcellularLocation>
    <subcellularLocation>
        <location evidence="1 10 11">Nucleus</location>
    </subcellularLocation>
</comment>
<evidence type="ECO:0000259" key="13">
    <source>
        <dbReference type="PROSITE" id="PS50071"/>
    </source>
</evidence>
<feature type="DNA-binding region" description="Homeobox" evidence="10">
    <location>
        <begin position="187"/>
        <end position="237"/>
    </location>
</feature>
<feature type="region of interest" description="Disordered" evidence="12">
    <location>
        <begin position="226"/>
        <end position="281"/>
    </location>
</feature>
<evidence type="ECO:0000256" key="6">
    <source>
        <dbReference type="ARBA" id="ARBA00023125"/>
    </source>
</evidence>
<evidence type="ECO:0000256" key="3">
    <source>
        <dbReference type="ARBA" id="ARBA00008161"/>
    </source>
</evidence>
<reference evidence="14 15" key="1">
    <citation type="journal article" date="2014" name="Nat. Commun.">
        <title>The rainbow trout genome provides novel insights into evolution after whole-genome duplication in vertebrates.</title>
        <authorList>
            <person name="Berthelot C."/>
            <person name="Brunet F."/>
            <person name="Chalopin D."/>
            <person name="Juanchich A."/>
            <person name="Bernard M."/>
            <person name="Noel B."/>
            <person name="Bento P."/>
            <person name="Da Silva C."/>
            <person name="Labadie K."/>
            <person name="Alberti A."/>
            <person name="Aury J.M."/>
            <person name="Louis A."/>
            <person name="Dehais P."/>
            <person name="Bardou P."/>
            <person name="Montfort J."/>
            <person name="Klopp C."/>
            <person name="Cabau C."/>
            <person name="Gaspin C."/>
            <person name="Thorgaard G.H."/>
            <person name="Boussaha M."/>
            <person name="Quillet E."/>
            <person name="Guyomard R."/>
            <person name="Galiana D."/>
            <person name="Bobe J."/>
            <person name="Volff J.N."/>
            <person name="Genet C."/>
            <person name="Wincker P."/>
            <person name="Jaillon O."/>
            <person name="Roest Crollius H."/>
            <person name="Guiguen Y."/>
        </authorList>
    </citation>
    <scope>NUCLEOTIDE SEQUENCE [LARGE SCALE GENOMIC DNA]</scope>
</reference>
<evidence type="ECO:0000256" key="1">
    <source>
        <dbReference type="ARBA" id="ARBA00004123"/>
    </source>
</evidence>
<evidence type="ECO:0000256" key="11">
    <source>
        <dbReference type="RuleBase" id="RU000682"/>
    </source>
</evidence>
<dbReference type="PANTHER" id="PTHR10390">
    <property type="entry name" value="HOMEOBOX PROTEIN SIX"/>
    <property type="match status" value="1"/>
</dbReference>
<evidence type="ECO:0000256" key="2">
    <source>
        <dbReference type="ARBA" id="ARBA00004496"/>
    </source>
</evidence>
<sequence length="593" mass="64414">MSSSSGEVTISNDIQKENVKTDRRECIKLLALDTAELSMERATSNTDAVHSELLVSATSSLAFSPEQVACVCEALQQGGNVDRLARFLWSLPQSDLLRGNESILKAQALVAFHQARYQELYSILENHSFSPSNHSSLQDLWYKARYTEAEKARGRPLGAVDKYRLRRKYPLPRTIWDGEETVYCFKERSRNALKDLYKQNRYPSPAEKRNLAKITGLSLTQVSNWFKNRRQRDRNPSEAQSKSESDGNHSTEDESSKGQEELSPLPLSNSSDGAMTHGALPLQTGSLDSGLVIKQIGDIKMPPGSSSGVLFNGNLVTSNPSTVFHNGGSSYLQAPSNILFNGLNLGVQPLAFNPQRLSGGAGQEKGLGSSSVDYASYSGCVNGAEVKLEGVHGMAAQNAGSSVLTFSSSSGTLQLGGYSQVHYKMYNGLSLIIPGTIQVNNVAVSSSSEDSYHHQHHQDKLAMAPMHPSTVLYSMGNTGQTSIKKEPLEGGGGGGVYSYHHGLHLDTSGQLSYSSAPLNSEEPEVYTTLTYLRGHNPQPVPSSHLLGPGMNNNYIGDGVNEMVRVMCGEMEPGEEKELAKLQTVQMDEDMADL</sequence>
<keyword evidence="4" id="KW-0217">Developmental protein</keyword>
<evidence type="ECO:0000313" key="15">
    <source>
        <dbReference type="Proteomes" id="UP000193380"/>
    </source>
</evidence>
<accession>A0A060VMN3</accession>
<dbReference type="SUPFAM" id="SSF46689">
    <property type="entry name" value="Homeodomain-like"/>
    <property type="match status" value="1"/>
</dbReference>
<feature type="compositionally biased region" description="Basic and acidic residues" evidence="12">
    <location>
        <begin position="233"/>
        <end position="260"/>
    </location>
</feature>
<dbReference type="GO" id="GO:0005667">
    <property type="term" value="C:transcription regulator complex"/>
    <property type="evidence" value="ECO:0007669"/>
    <property type="project" value="TreeGrafter"/>
</dbReference>
<dbReference type="Pfam" id="PF16878">
    <property type="entry name" value="SIX1_SD"/>
    <property type="match status" value="1"/>
</dbReference>
<dbReference type="InterPro" id="IPR017970">
    <property type="entry name" value="Homeobox_CS"/>
</dbReference>
<evidence type="ECO:0000256" key="4">
    <source>
        <dbReference type="ARBA" id="ARBA00022473"/>
    </source>
</evidence>
<evidence type="ECO:0000256" key="12">
    <source>
        <dbReference type="SAM" id="MobiDB-lite"/>
    </source>
</evidence>
<keyword evidence="7 10" id="KW-0371">Homeobox</keyword>
<dbReference type="PROSITE" id="PS00027">
    <property type="entry name" value="HOMEOBOX_1"/>
    <property type="match status" value="1"/>
</dbReference>
<feature type="domain" description="Homeobox" evidence="13">
    <location>
        <begin position="185"/>
        <end position="236"/>
    </location>
</feature>
<name>A0A060VMN3_ONCMY</name>
<proteinExistence type="inferred from homology"/>
<gene>
    <name evidence="14" type="ORF">GSONMT00076689001</name>
</gene>
<dbReference type="Gene3D" id="1.10.10.60">
    <property type="entry name" value="Homeodomain-like"/>
    <property type="match status" value="1"/>
</dbReference>
<feature type="compositionally biased region" description="Low complexity" evidence="12">
    <location>
        <begin position="262"/>
        <end position="271"/>
    </location>
</feature>
<evidence type="ECO:0000313" key="14">
    <source>
        <dbReference type="EMBL" id="CDQ56168.1"/>
    </source>
</evidence>
<dbReference type="STRING" id="8022.A0A060VMN3"/>
<dbReference type="GO" id="GO:0005634">
    <property type="term" value="C:nucleus"/>
    <property type="evidence" value="ECO:0007669"/>
    <property type="project" value="UniProtKB-SubCell"/>
</dbReference>
<protein>
    <recommendedName>
        <fullName evidence="13">Homeobox domain-containing protein</fullName>
    </recommendedName>
</protein>
<dbReference type="InterPro" id="IPR009057">
    <property type="entry name" value="Homeodomain-like_sf"/>
</dbReference>
<comment type="similarity">
    <text evidence="3">Belongs to the SIX/Sine oculis homeobox family.</text>
</comment>
<dbReference type="PANTHER" id="PTHR10390:SF64">
    <property type="entry name" value="HOMEOBOX PROTEIN SIX4-RELATED"/>
    <property type="match status" value="1"/>
</dbReference>
<keyword evidence="5" id="KW-0805">Transcription regulation</keyword>
<dbReference type="PROSITE" id="PS50071">
    <property type="entry name" value="HOMEOBOX_2"/>
    <property type="match status" value="1"/>
</dbReference>
<dbReference type="EMBL" id="FR904260">
    <property type="protein sequence ID" value="CDQ56168.1"/>
    <property type="molecule type" value="Genomic_DNA"/>
</dbReference>
<dbReference type="PaxDb" id="8022-A0A060VMN3"/>